<keyword evidence="4 6" id="KW-0067">ATP-binding</keyword>
<evidence type="ECO:0000313" key="7">
    <source>
        <dbReference type="Proteomes" id="UP000616143"/>
    </source>
</evidence>
<sequence>MLREGWGELKLLEARSLSKTFRRGKTLVRALDDVSFSLEEGERLAVVGESGSGKTTLARLLMGLEVPDAGEVHFEGRKVLDKSTRMDVETRRKFSVVFQDPYESLNPAKKVFDIVGFPLSVRGERPDSIREAVYSALREVKLVPPELFGSKYPTQLSGGQRQRVAIARAVIYRPKVLIADEPTTMIDASLKAEVLKLFLDLSSKYRMNLITVTHDFSVAPLISDRVIVMYRGRVVEEGPTRKVLKSPLHPYTQTLISAVPRLEGEIRLLARSDDLGDGRGCPFYSRCPIRVDKCKTEDPQVREVDGEKVRCFLA</sequence>
<dbReference type="NCBIfam" id="TIGR01727">
    <property type="entry name" value="oligo_HPY"/>
    <property type="match status" value="1"/>
</dbReference>
<dbReference type="Pfam" id="PF00005">
    <property type="entry name" value="ABC_tran"/>
    <property type="match status" value="1"/>
</dbReference>
<proteinExistence type="inferred from homology"/>
<dbReference type="PROSITE" id="PS50893">
    <property type="entry name" value="ABC_TRANSPORTER_2"/>
    <property type="match status" value="1"/>
</dbReference>
<dbReference type="GO" id="GO:0055085">
    <property type="term" value="P:transmembrane transport"/>
    <property type="evidence" value="ECO:0007669"/>
    <property type="project" value="UniProtKB-ARBA"/>
</dbReference>
<dbReference type="Proteomes" id="UP000616143">
    <property type="component" value="Unassembled WGS sequence"/>
</dbReference>
<keyword evidence="3" id="KW-0547">Nucleotide-binding</keyword>
<dbReference type="GO" id="GO:0005524">
    <property type="term" value="F:ATP binding"/>
    <property type="evidence" value="ECO:0007669"/>
    <property type="project" value="UniProtKB-KW"/>
</dbReference>
<evidence type="ECO:0000259" key="5">
    <source>
        <dbReference type="PROSITE" id="PS50893"/>
    </source>
</evidence>
<dbReference type="GO" id="GO:0016887">
    <property type="term" value="F:ATP hydrolysis activity"/>
    <property type="evidence" value="ECO:0007669"/>
    <property type="project" value="InterPro"/>
</dbReference>
<dbReference type="Pfam" id="PF08352">
    <property type="entry name" value="oligo_HPY"/>
    <property type="match status" value="1"/>
</dbReference>
<evidence type="ECO:0000256" key="1">
    <source>
        <dbReference type="ARBA" id="ARBA00005417"/>
    </source>
</evidence>
<comment type="similarity">
    <text evidence="1">Belongs to the ABC transporter superfamily.</text>
</comment>
<dbReference type="CDD" id="cd03257">
    <property type="entry name" value="ABC_NikE_OppD_transporters"/>
    <property type="match status" value="1"/>
</dbReference>
<dbReference type="GO" id="GO:0015833">
    <property type="term" value="P:peptide transport"/>
    <property type="evidence" value="ECO:0007669"/>
    <property type="project" value="InterPro"/>
</dbReference>
<evidence type="ECO:0000256" key="3">
    <source>
        <dbReference type="ARBA" id="ARBA00022741"/>
    </source>
</evidence>
<name>A0A830GY11_9CREN</name>
<evidence type="ECO:0000313" key="6">
    <source>
        <dbReference type="EMBL" id="GGT92334.1"/>
    </source>
</evidence>
<reference evidence="6" key="1">
    <citation type="journal article" date="2014" name="Int. J. Syst. Evol. Microbiol.">
        <title>Complete genome sequence of Corynebacterium casei LMG S-19264T (=DSM 44701T), isolated from a smear-ripened cheese.</title>
        <authorList>
            <consortium name="US DOE Joint Genome Institute (JGI-PGF)"/>
            <person name="Walter F."/>
            <person name="Albersmeier A."/>
            <person name="Kalinowski J."/>
            <person name="Ruckert C."/>
        </authorList>
    </citation>
    <scope>NUCLEOTIDE SEQUENCE</scope>
    <source>
        <strain evidence="6">JCM 31740</strain>
    </source>
</reference>
<dbReference type="SMART" id="SM00382">
    <property type="entry name" value="AAA"/>
    <property type="match status" value="1"/>
</dbReference>
<evidence type="ECO:0000256" key="2">
    <source>
        <dbReference type="ARBA" id="ARBA00022448"/>
    </source>
</evidence>
<dbReference type="InterPro" id="IPR003439">
    <property type="entry name" value="ABC_transporter-like_ATP-bd"/>
</dbReference>
<comment type="caution">
    <text evidence="6">The sequence shown here is derived from an EMBL/GenBank/DDBJ whole genome shotgun (WGS) entry which is preliminary data.</text>
</comment>
<dbReference type="PROSITE" id="PS00211">
    <property type="entry name" value="ABC_TRANSPORTER_1"/>
    <property type="match status" value="1"/>
</dbReference>
<accession>A0A830GY11</accession>
<evidence type="ECO:0000256" key="4">
    <source>
        <dbReference type="ARBA" id="ARBA00022840"/>
    </source>
</evidence>
<dbReference type="InterPro" id="IPR003593">
    <property type="entry name" value="AAA+_ATPase"/>
</dbReference>
<dbReference type="Gene3D" id="3.40.50.300">
    <property type="entry name" value="P-loop containing nucleotide triphosphate hydrolases"/>
    <property type="match status" value="1"/>
</dbReference>
<gene>
    <name evidence="6" type="ORF">GCM10007116_07560</name>
</gene>
<organism evidence="6 7">
    <name type="scientific">Sulfodiicoccus acidiphilus</name>
    <dbReference type="NCBI Taxonomy" id="1670455"/>
    <lineage>
        <taxon>Archaea</taxon>
        <taxon>Thermoproteota</taxon>
        <taxon>Thermoprotei</taxon>
        <taxon>Sulfolobales</taxon>
        <taxon>Sulfolobaceae</taxon>
        <taxon>Sulfodiicoccus</taxon>
    </lineage>
</organism>
<dbReference type="SUPFAM" id="SSF52540">
    <property type="entry name" value="P-loop containing nucleoside triphosphate hydrolases"/>
    <property type="match status" value="1"/>
</dbReference>
<feature type="domain" description="ABC transporter" evidence="5">
    <location>
        <begin position="12"/>
        <end position="256"/>
    </location>
</feature>
<dbReference type="InterPro" id="IPR050319">
    <property type="entry name" value="ABC_transp_ATP-bind"/>
</dbReference>
<dbReference type="PANTHER" id="PTHR43776">
    <property type="entry name" value="TRANSPORT ATP-BINDING PROTEIN"/>
    <property type="match status" value="1"/>
</dbReference>
<keyword evidence="2" id="KW-0813">Transport</keyword>
<dbReference type="InterPro" id="IPR017871">
    <property type="entry name" value="ABC_transporter-like_CS"/>
</dbReference>
<dbReference type="PANTHER" id="PTHR43776:SF7">
    <property type="entry name" value="D,D-DIPEPTIDE TRANSPORT ATP-BINDING PROTEIN DDPF-RELATED"/>
    <property type="match status" value="1"/>
</dbReference>
<reference evidence="6" key="2">
    <citation type="submission" date="2020-09" db="EMBL/GenBank/DDBJ databases">
        <authorList>
            <person name="Sun Q."/>
            <person name="Ohkuma M."/>
        </authorList>
    </citation>
    <scope>NUCLEOTIDE SEQUENCE</scope>
    <source>
        <strain evidence="6">JCM 31740</strain>
    </source>
</reference>
<dbReference type="AlphaFoldDB" id="A0A830GY11"/>
<protein>
    <submittedName>
        <fullName evidence="6">Oligopeptide ABC transporter ATP-binding protein</fullName>
    </submittedName>
</protein>
<dbReference type="InterPro" id="IPR027417">
    <property type="entry name" value="P-loop_NTPase"/>
</dbReference>
<dbReference type="InterPro" id="IPR013563">
    <property type="entry name" value="Oligopep_ABC_C"/>
</dbReference>
<dbReference type="EMBL" id="BMQS01000006">
    <property type="protein sequence ID" value="GGT92334.1"/>
    <property type="molecule type" value="Genomic_DNA"/>
</dbReference>